<evidence type="ECO:0000313" key="1">
    <source>
        <dbReference type="EMBL" id="EJX04139.1"/>
    </source>
</evidence>
<comment type="caution">
    <text evidence="1">The sequence shown here is derived from an EMBL/GenBank/DDBJ whole genome shotgun (WGS) entry which is preliminary data.</text>
</comment>
<organism evidence="1">
    <name type="scientific">gut metagenome</name>
    <dbReference type="NCBI Taxonomy" id="749906"/>
    <lineage>
        <taxon>unclassified sequences</taxon>
        <taxon>metagenomes</taxon>
        <taxon>organismal metagenomes</taxon>
    </lineage>
</organism>
<dbReference type="AlphaFoldDB" id="J9GBC1"/>
<proteinExistence type="predicted"/>
<protein>
    <submittedName>
        <fullName evidence="1">Uncharacterized protein</fullName>
    </submittedName>
</protein>
<gene>
    <name evidence="1" type="ORF">EVA_07755</name>
</gene>
<dbReference type="EMBL" id="AMCI01001906">
    <property type="protein sequence ID" value="EJX04139.1"/>
    <property type="molecule type" value="Genomic_DNA"/>
</dbReference>
<name>J9GBC1_9ZZZZ</name>
<accession>J9GBC1</accession>
<sequence>MNDSHHLLHLLFHQPTSPLLIYEKSNASNYLSISYVRRTD</sequence>
<reference evidence="1" key="1">
    <citation type="journal article" date="2012" name="PLoS ONE">
        <title>Gene sets for utilization of primary and secondary nutrition supplies in the distal gut of endangered iberian lynx.</title>
        <authorList>
            <person name="Alcaide M."/>
            <person name="Messina E."/>
            <person name="Richter M."/>
            <person name="Bargiela R."/>
            <person name="Peplies J."/>
            <person name="Huws S.A."/>
            <person name="Newbold C.J."/>
            <person name="Golyshin P.N."/>
            <person name="Simon M.A."/>
            <person name="Lopez G."/>
            <person name="Yakimov M.M."/>
            <person name="Ferrer M."/>
        </authorList>
    </citation>
    <scope>NUCLEOTIDE SEQUENCE</scope>
</reference>